<comment type="caution">
    <text evidence="5">The sequence shown here is derived from an EMBL/GenBank/DDBJ whole genome shotgun (WGS) entry which is preliminary data.</text>
</comment>
<dbReference type="SUPFAM" id="SSF53187">
    <property type="entry name" value="Zn-dependent exopeptidases"/>
    <property type="match status" value="1"/>
</dbReference>
<dbReference type="GO" id="GO:0006526">
    <property type="term" value="P:L-arginine biosynthetic process"/>
    <property type="evidence" value="ECO:0007669"/>
    <property type="project" value="TreeGrafter"/>
</dbReference>
<dbReference type="Gene3D" id="3.30.70.360">
    <property type="match status" value="1"/>
</dbReference>
<accession>A0A6H9XVI4</accession>
<dbReference type="PANTHER" id="PTHR43808:SF31">
    <property type="entry name" value="N-ACETYL-L-CITRULLINE DEACETYLASE"/>
    <property type="match status" value="1"/>
</dbReference>
<sequence length="368" mass="39872">MIDLFTLDPVSLTAALVDVPSVSHEERPLADMLERALRLIPGVEVLRHENSLVVRTQRGLPQRVVLAGHIDTVPIAENVPCARGVNDQDEDTLFGCGTVDMKSGLAVYLAVFARLANDPALAYDLTLVCYEGEEVAARFNGLGLIHGAHPDWLLGDVALLGEPSGAIIEAGCQGSIRLRVTAHGVRAHSARSWLGKNAMHALAPVISNIAAYEAQEVLVDGCRYHEGLNIVHCESGVATNTIPDEAWLFVNFRFAPNRTQEEALAHMLAVLDLPEGVEYEIDDIVPGARPGLDLPVVRRLVAATGGQVRAKYGWTDVARFSELGIPAVNFGPGDPAYCHKKDEQCPIWMITSVFDTLMTYLQAGETDE</sequence>
<keyword evidence="1" id="KW-0479">Metal-binding</keyword>
<evidence type="ECO:0000313" key="5">
    <source>
        <dbReference type="EMBL" id="SPW33207.1"/>
    </source>
</evidence>
<dbReference type="InterPro" id="IPR002933">
    <property type="entry name" value="Peptidase_M20"/>
</dbReference>
<dbReference type="Proteomes" id="UP000249886">
    <property type="component" value="Unassembled WGS sequence"/>
</dbReference>
<dbReference type="RefSeq" id="WP_005527401.1">
    <property type="nucleotide sequence ID" value="NZ_CP050134.2"/>
</dbReference>
<dbReference type="Pfam" id="PF07687">
    <property type="entry name" value="M20_dimer"/>
    <property type="match status" value="1"/>
</dbReference>
<name>A0A6H9XVI4_9CORY</name>
<dbReference type="Pfam" id="PF01546">
    <property type="entry name" value="Peptidase_M20"/>
    <property type="match status" value="1"/>
</dbReference>
<dbReference type="NCBIfam" id="TIGR01900">
    <property type="entry name" value="dapE-gram_pos"/>
    <property type="match status" value="1"/>
</dbReference>
<dbReference type="AlphaFoldDB" id="A0A6H9XVI4"/>
<dbReference type="GO" id="GO:0046872">
    <property type="term" value="F:metal ion binding"/>
    <property type="evidence" value="ECO:0007669"/>
    <property type="project" value="UniProtKB-KW"/>
</dbReference>
<dbReference type="InterPro" id="IPR011650">
    <property type="entry name" value="Peptidase_M20_dimer"/>
</dbReference>
<dbReference type="InterPro" id="IPR050072">
    <property type="entry name" value="Peptidase_M20A"/>
</dbReference>
<reference evidence="5 6" key="1">
    <citation type="submission" date="2018-06" db="EMBL/GenBank/DDBJ databases">
        <authorList>
            <consortium name="Pathogen Informatics"/>
            <person name="Doyle S."/>
        </authorList>
    </citation>
    <scope>NUCLEOTIDE SEQUENCE [LARGE SCALE GENOMIC DNA]</scope>
    <source>
        <strain evidence="5 6">NCTC10254</strain>
    </source>
</reference>
<evidence type="ECO:0000313" key="6">
    <source>
        <dbReference type="Proteomes" id="UP000249886"/>
    </source>
</evidence>
<dbReference type="SUPFAM" id="SSF55031">
    <property type="entry name" value="Bacterial exopeptidase dimerisation domain"/>
    <property type="match status" value="1"/>
</dbReference>
<feature type="domain" description="Peptidase M20 dimerisation" evidence="4">
    <location>
        <begin position="173"/>
        <end position="271"/>
    </location>
</feature>
<dbReference type="GO" id="GO:0008777">
    <property type="term" value="F:acetylornithine deacetylase activity"/>
    <property type="evidence" value="ECO:0007669"/>
    <property type="project" value="TreeGrafter"/>
</dbReference>
<dbReference type="GO" id="GO:0009014">
    <property type="term" value="F:succinyl-diaminopimelate desuccinylase activity"/>
    <property type="evidence" value="ECO:0007669"/>
    <property type="project" value="UniProtKB-UniRule"/>
</dbReference>
<dbReference type="GO" id="GO:0009089">
    <property type="term" value="P:lysine biosynthetic process via diaminopimelate"/>
    <property type="evidence" value="ECO:0007669"/>
    <property type="project" value="UniProtKB-UniRule"/>
</dbReference>
<dbReference type="EC" id="3.5.1.18" evidence="3"/>
<evidence type="ECO:0000256" key="2">
    <source>
        <dbReference type="ARBA" id="ARBA00022801"/>
    </source>
</evidence>
<dbReference type="GeneID" id="84575041"/>
<dbReference type="EMBL" id="UARK01000033">
    <property type="protein sequence ID" value="SPW33207.1"/>
    <property type="molecule type" value="Genomic_DNA"/>
</dbReference>
<evidence type="ECO:0000259" key="4">
    <source>
        <dbReference type="Pfam" id="PF07687"/>
    </source>
</evidence>
<evidence type="ECO:0000256" key="1">
    <source>
        <dbReference type="ARBA" id="ARBA00022723"/>
    </source>
</evidence>
<dbReference type="Gene3D" id="3.40.630.10">
    <property type="entry name" value="Zn peptidases"/>
    <property type="match status" value="1"/>
</dbReference>
<dbReference type="PANTHER" id="PTHR43808">
    <property type="entry name" value="ACETYLORNITHINE DEACETYLASE"/>
    <property type="match status" value="1"/>
</dbReference>
<protein>
    <recommendedName>
        <fullName evidence="3">Succinyl-diaminopimelate desuccinylase</fullName>
        <ecNumber evidence="3">3.5.1.18</ecNumber>
    </recommendedName>
</protein>
<dbReference type="InterPro" id="IPR010174">
    <property type="entry name" value="Succinyl-DAP_deSuclase_DapE"/>
</dbReference>
<organism evidence="5 6">
    <name type="scientific">Corynebacterium matruchotii</name>
    <dbReference type="NCBI Taxonomy" id="43768"/>
    <lineage>
        <taxon>Bacteria</taxon>
        <taxon>Bacillati</taxon>
        <taxon>Actinomycetota</taxon>
        <taxon>Actinomycetes</taxon>
        <taxon>Mycobacteriales</taxon>
        <taxon>Corynebacteriaceae</taxon>
        <taxon>Corynebacterium</taxon>
    </lineage>
</organism>
<proteinExistence type="predicted"/>
<dbReference type="InterPro" id="IPR036264">
    <property type="entry name" value="Bact_exopeptidase_dim_dom"/>
</dbReference>
<keyword evidence="2 5" id="KW-0378">Hydrolase</keyword>
<evidence type="ECO:0000256" key="3">
    <source>
        <dbReference type="NCBIfam" id="TIGR01900"/>
    </source>
</evidence>
<gene>
    <name evidence="5" type="primary">dapE_2</name>
    <name evidence="5" type="ORF">NCTC10254_02352</name>
</gene>